<dbReference type="HOGENOM" id="CLU_072758_0_0_6"/>
<organism evidence="1 2">
    <name type="scientific">Thioflavicoccus mobilis 8321</name>
    <dbReference type="NCBI Taxonomy" id="765912"/>
    <lineage>
        <taxon>Bacteria</taxon>
        <taxon>Pseudomonadati</taxon>
        <taxon>Pseudomonadota</taxon>
        <taxon>Gammaproteobacteria</taxon>
        <taxon>Chromatiales</taxon>
        <taxon>Chromatiaceae</taxon>
        <taxon>Thioflavicoccus</taxon>
    </lineage>
</organism>
<dbReference type="STRING" id="765912.Thimo_1146"/>
<dbReference type="EMBL" id="CP003051">
    <property type="protein sequence ID" value="AGA89948.1"/>
    <property type="molecule type" value="Genomic_DNA"/>
</dbReference>
<name>L0GT50_9GAMM</name>
<evidence type="ECO:0000313" key="2">
    <source>
        <dbReference type="Proteomes" id="UP000010816"/>
    </source>
</evidence>
<dbReference type="InterPro" id="IPR022484">
    <property type="entry name" value="PEP-CTERM/exosrtase_acylTfrase"/>
</dbReference>
<dbReference type="RefSeq" id="WP_015280092.1">
    <property type="nucleotide sequence ID" value="NC_019940.1"/>
</dbReference>
<dbReference type="Gene3D" id="3.40.630.30">
    <property type="match status" value="1"/>
</dbReference>
<dbReference type="Proteomes" id="UP000010816">
    <property type="component" value="Chromosome"/>
</dbReference>
<keyword evidence="1" id="KW-0808">Transferase</keyword>
<protein>
    <submittedName>
        <fullName evidence="1">Putative PEP-CTERM/exosortase system-associated acyltransferase</fullName>
    </submittedName>
</protein>
<proteinExistence type="predicted"/>
<keyword evidence="2" id="KW-1185">Reference proteome</keyword>
<dbReference type="InterPro" id="IPR016181">
    <property type="entry name" value="Acyl_CoA_acyltransferase"/>
</dbReference>
<accession>L0GT50</accession>
<keyword evidence="1" id="KW-0012">Acyltransferase</keyword>
<dbReference type="GO" id="GO:0016746">
    <property type="term" value="F:acyltransferase activity"/>
    <property type="evidence" value="ECO:0007669"/>
    <property type="project" value="UniProtKB-KW"/>
</dbReference>
<dbReference type="SUPFAM" id="SSF55729">
    <property type="entry name" value="Acyl-CoA N-acyltransferases (Nat)"/>
    <property type="match status" value="1"/>
</dbReference>
<dbReference type="KEGG" id="tmb:Thimo_1146"/>
<gene>
    <name evidence="1" type="ORF">Thimo_1146</name>
</gene>
<dbReference type="Pfam" id="PF13444">
    <property type="entry name" value="Acetyltransf_5"/>
    <property type="match status" value="1"/>
</dbReference>
<dbReference type="AlphaFoldDB" id="L0GT50"/>
<sequence length="264" mass="29789">MDLVTPRRPGNDGVVRIRDRYFQFSSVDGKPGLEVAYRMRYQVYCIERGLLRPQDYPDGLEYDEYDAFSLHVLATHCSGEPAGTARMVMHSPLGFPLMRHCRFSGEYDYLNDPAYPGHSHGAEVSRLAISRAFRMRAGDSYYGGAPREDTPSGSAGHPPAALRSAPEVLAGVCRVMYQESKRRGITYWVLAMEKSLSVILNRIGLEFMPAGPESNYYGPVRPYFTTVERCEAELYKRSPERLRYFVHGLEPHLVPACVRPPDGD</sequence>
<reference evidence="1 2" key="1">
    <citation type="submission" date="2011-09" db="EMBL/GenBank/DDBJ databases">
        <title>Complete sequence of chromosome of Thioflavicoccus mobilis 8321.</title>
        <authorList>
            <consortium name="US DOE Joint Genome Institute"/>
            <person name="Lucas S."/>
            <person name="Han J."/>
            <person name="Lapidus A."/>
            <person name="Cheng J.-F."/>
            <person name="Goodwin L."/>
            <person name="Pitluck S."/>
            <person name="Peters L."/>
            <person name="Ovchinnikova G."/>
            <person name="Lu M."/>
            <person name="Detter J.C."/>
            <person name="Han C."/>
            <person name="Tapia R."/>
            <person name="Land M."/>
            <person name="Hauser L."/>
            <person name="Kyrpides N."/>
            <person name="Ivanova N."/>
            <person name="Pagani I."/>
            <person name="Vogl K."/>
            <person name="Liu Z."/>
            <person name="Imhoff J."/>
            <person name="Thiel V."/>
            <person name="Frigaard N.-U."/>
            <person name="Bryant D."/>
            <person name="Woyke T."/>
        </authorList>
    </citation>
    <scope>NUCLEOTIDE SEQUENCE [LARGE SCALE GENOMIC DNA]</scope>
    <source>
        <strain evidence="1 2">8321</strain>
    </source>
</reference>
<dbReference type="eggNOG" id="COG3916">
    <property type="taxonomic scope" value="Bacteria"/>
</dbReference>
<evidence type="ECO:0000313" key="1">
    <source>
        <dbReference type="EMBL" id="AGA89948.1"/>
    </source>
</evidence>
<dbReference type="NCBIfam" id="TIGR03694">
    <property type="entry name" value="exosort_acyl"/>
    <property type="match status" value="1"/>
</dbReference>
<dbReference type="OrthoDB" id="582214at2"/>